<evidence type="ECO:0000313" key="2">
    <source>
        <dbReference type="EMBL" id="KAJ8652917.1"/>
    </source>
</evidence>
<sequence length="431" mass="50701">MTCDTDDYNDPYKIDIYVKDGYQTGKFKGFFEKRLNALLDDEYFLLLYVPEDGGRMQVVRPASDSYHRKCMIKRINETKRGVPSFYYALSHLWGLKKDNRFLWKGIRKHVDDEEGRPMKPISMRPEKRHTLLSMLRDHPDSYWWIDVLCARTDTPLDIMGDIYACCLQCIAMIDCEPALISNIHTKLEAVEEIKKLLKRKRRPYLTNKELHQTKASQLIDLLDTFFQSEWWQRVWTWQEMALPYRNVSFMAEAETRRLHTTNTITTDDLEEFGSILISHILYIMRHKLAPEYVGFETSDEVCNRLNDVYAARACNAFRIIMTRSETLYFVIGSLVSSNRRCYDPCDYVYGVLGAMQIKIPRMTDPNDVWRHFLSKLDDLAPLDSRRWMDYADEIDLGEVENIGVVYNELIQIGEVGKNVFRIMDAYLNEIS</sequence>
<organism evidence="2 3">
    <name type="scientific">Lichtheimia ornata</name>
    <dbReference type="NCBI Taxonomy" id="688661"/>
    <lineage>
        <taxon>Eukaryota</taxon>
        <taxon>Fungi</taxon>
        <taxon>Fungi incertae sedis</taxon>
        <taxon>Mucoromycota</taxon>
        <taxon>Mucoromycotina</taxon>
        <taxon>Mucoromycetes</taxon>
        <taxon>Mucorales</taxon>
        <taxon>Lichtheimiaceae</taxon>
        <taxon>Lichtheimia</taxon>
    </lineage>
</organism>
<evidence type="ECO:0000259" key="1">
    <source>
        <dbReference type="Pfam" id="PF06985"/>
    </source>
</evidence>
<dbReference type="AlphaFoldDB" id="A0AAD7UT21"/>
<feature type="domain" description="Heterokaryon incompatibility" evidence="1">
    <location>
        <begin position="86"/>
        <end position="239"/>
    </location>
</feature>
<dbReference type="RefSeq" id="XP_058337831.1">
    <property type="nucleotide sequence ID" value="XM_058491418.1"/>
</dbReference>
<dbReference type="PANTHER" id="PTHR24148:SF64">
    <property type="entry name" value="HETEROKARYON INCOMPATIBILITY DOMAIN-CONTAINING PROTEIN"/>
    <property type="match status" value="1"/>
</dbReference>
<evidence type="ECO:0000313" key="3">
    <source>
        <dbReference type="Proteomes" id="UP001234581"/>
    </source>
</evidence>
<dbReference type="InterPro" id="IPR052895">
    <property type="entry name" value="HetReg/Transcr_Mod"/>
</dbReference>
<dbReference type="GeneID" id="83218852"/>
<gene>
    <name evidence="2" type="ORF">O0I10_011451</name>
</gene>
<proteinExistence type="predicted"/>
<name>A0AAD7UT21_9FUNG</name>
<accession>A0AAD7UT21</accession>
<dbReference type="InterPro" id="IPR010730">
    <property type="entry name" value="HET"/>
</dbReference>
<dbReference type="Pfam" id="PF06985">
    <property type="entry name" value="HET"/>
    <property type="match status" value="1"/>
</dbReference>
<comment type="caution">
    <text evidence="2">The sequence shown here is derived from an EMBL/GenBank/DDBJ whole genome shotgun (WGS) entry which is preliminary data.</text>
</comment>
<reference evidence="2 3" key="1">
    <citation type="submission" date="2023-03" db="EMBL/GenBank/DDBJ databases">
        <title>Genome sequence of Lichtheimia ornata CBS 291.66.</title>
        <authorList>
            <person name="Mohabir J.T."/>
            <person name="Shea T.P."/>
            <person name="Kurbessoian T."/>
            <person name="Berby B."/>
            <person name="Fontaine J."/>
            <person name="Livny J."/>
            <person name="Gnirke A."/>
            <person name="Stajich J.E."/>
            <person name="Cuomo C.A."/>
        </authorList>
    </citation>
    <scope>NUCLEOTIDE SEQUENCE [LARGE SCALE GENOMIC DNA]</scope>
    <source>
        <strain evidence="2">CBS 291.66</strain>
    </source>
</reference>
<keyword evidence="3" id="KW-1185">Reference proteome</keyword>
<dbReference type="PANTHER" id="PTHR24148">
    <property type="entry name" value="ANKYRIN REPEAT DOMAIN-CONTAINING PROTEIN 39 HOMOLOG-RELATED"/>
    <property type="match status" value="1"/>
</dbReference>
<protein>
    <recommendedName>
        <fullName evidence="1">Heterokaryon incompatibility domain-containing protein</fullName>
    </recommendedName>
</protein>
<dbReference type="Proteomes" id="UP001234581">
    <property type="component" value="Unassembled WGS sequence"/>
</dbReference>
<dbReference type="EMBL" id="JARTCD010000090">
    <property type="protein sequence ID" value="KAJ8652917.1"/>
    <property type="molecule type" value="Genomic_DNA"/>
</dbReference>